<accession>A0A180H0J7</accession>
<dbReference type="VEuPathDB" id="FungiDB:PTTG_25813"/>
<dbReference type="AlphaFoldDB" id="A0A180H0J7"/>
<dbReference type="EnsemblFungi" id="PTTG_25813-t43_1">
    <property type="protein sequence ID" value="PTTG_25813-t43_1-p1"/>
    <property type="gene ID" value="PTTG_25813"/>
</dbReference>
<proteinExistence type="predicted"/>
<reference evidence="2" key="4">
    <citation type="submission" date="2025-05" db="UniProtKB">
        <authorList>
            <consortium name="EnsemblFungi"/>
        </authorList>
    </citation>
    <scope>IDENTIFICATION</scope>
    <source>
        <strain evidence="2">isolate 1-1 / race 1 (BBBD)</strain>
    </source>
</reference>
<reference evidence="2 3" key="3">
    <citation type="journal article" date="2017" name="G3 (Bethesda)">
        <title>Comparative analysis highlights variable genome content of wheat rusts and divergence of the mating loci.</title>
        <authorList>
            <person name="Cuomo C.A."/>
            <person name="Bakkeren G."/>
            <person name="Khalil H.B."/>
            <person name="Panwar V."/>
            <person name="Joly D."/>
            <person name="Linning R."/>
            <person name="Sakthikumar S."/>
            <person name="Song X."/>
            <person name="Adiconis X."/>
            <person name="Fan L."/>
            <person name="Goldberg J.M."/>
            <person name="Levin J.Z."/>
            <person name="Young S."/>
            <person name="Zeng Q."/>
            <person name="Anikster Y."/>
            <person name="Bruce M."/>
            <person name="Wang M."/>
            <person name="Yin C."/>
            <person name="McCallum B."/>
            <person name="Szabo L.J."/>
            <person name="Hulbert S."/>
            <person name="Chen X."/>
            <person name="Fellers J.P."/>
        </authorList>
    </citation>
    <scope>NUCLEOTIDE SEQUENCE</scope>
    <source>
        <strain evidence="2">isolate 1-1 / race 1 (BBBD)</strain>
        <strain evidence="3">Isolate 1-1 / race 1 (BBBD)</strain>
    </source>
</reference>
<gene>
    <name evidence="1" type="ORF">PTTG_25813</name>
</gene>
<dbReference type="Proteomes" id="UP000005240">
    <property type="component" value="Unassembled WGS sequence"/>
</dbReference>
<sequence>MHDLKTILIFLKRLVSIMNLERESKVNGLLIDKEVFDQFRYLTKVAVWRIEFVDMKKKIVQGRMTRPK</sequence>
<organism evidence="1">
    <name type="scientific">Puccinia triticina (isolate 1-1 / race 1 (BBBD))</name>
    <name type="common">Brown leaf rust fungus</name>
    <dbReference type="NCBI Taxonomy" id="630390"/>
    <lineage>
        <taxon>Eukaryota</taxon>
        <taxon>Fungi</taxon>
        <taxon>Dikarya</taxon>
        <taxon>Basidiomycota</taxon>
        <taxon>Pucciniomycotina</taxon>
        <taxon>Pucciniomycetes</taxon>
        <taxon>Pucciniales</taxon>
        <taxon>Pucciniaceae</taxon>
        <taxon>Puccinia</taxon>
    </lineage>
</organism>
<evidence type="ECO:0000313" key="2">
    <source>
        <dbReference type="EnsemblFungi" id="PTTG_25813-t43_1-p1"/>
    </source>
</evidence>
<name>A0A180H0J7_PUCT1</name>
<dbReference type="EMBL" id="ADAS02000009">
    <property type="protein sequence ID" value="OAV98128.1"/>
    <property type="molecule type" value="Genomic_DNA"/>
</dbReference>
<protein>
    <submittedName>
        <fullName evidence="1 2">Uncharacterized protein</fullName>
    </submittedName>
</protein>
<evidence type="ECO:0000313" key="1">
    <source>
        <dbReference type="EMBL" id="OAV98128.1"/>
    </source>
</evidence>
<keyword evidence="3" id="KW-1185">Reference proteome</keyword>
<reference evidence="1" key="2">
    <citation type="submission" date="2016-05" db="EMBL/GenBank/DDBJ databases">
        <title>Comparative analysis highlights variable genome content of wheat rusts and divergence of the mating loci.</title>
        <authorList>
            <person name="Cuomo C.A."/>
            <person name="Bakkeren G."/>
            <person name="Szabo L."/>
            <person name="Khalil H."/>
            <person name="Joly D."/>
            <person name="Goldberg J."/>
            <person name="Young S."/>
            <person name="Zeng Q."/>
            <person name="Fellers J."/>
        </authorList>
    </citation>
    <scope>NUCLEOTIDE SEQUENCE [LARGE SCALE GENOMIC DNA]</scope>
    <source>
        <strain evidence="1">1-1 BBBD Race 1</strain>
    </source>
</reference>
<evidence type="ECO:0000313" key="3">
    <source>
        <dbReference type="Proteomes" id="UP000005240"/>
    </source>
</evidence>
<reference evidence="1" key="1">
    <citation type="submission" date="2009-11" db="EMBL/GenBank/DDBJ databases">
        <authorList>
            <consortium name="The Broad Institute Genome Sequencing Platform"/>
            <person name="Ward D."/>
            <person name="Feldgarden M."/>
            <person name="Earl A."/>
            <person name="Young S.K."/>
            <person name="Zeng Q."/>
            <person name="Koehrsen M."/>
            <person name="Alvarado L."/>
            <person name="Berlin A."/>
            <person name="Bochicchio J."/>
            <person name="Borenstein D."/>
            <person name="Chapman S.B."/>
            <person name="Chen Z."/>
            <person name="Engels R."/>
            <person name="Freedman E."/>
            <person name="Gellesch M."/>
            <person name="Goldberg J."/>
            <person name="Griggs A."/>
            <person name="Gujja S."/>
            <person name="Heilman E."/>
            <person name="Heiman D."/>
            <person name="Hepburn T."/>
            <person name="Howarth C."/>
            <person name="Jen D."/>
            <person name="Larson L."/>
            <person name="Lewis B."/>
            <person name="Mehta T."/>
            <person name="Park D."/>
            <person name="Pearson M."/>
            <person name="Roberts A."/>
            <person name="Saif S."/>
            <person name="Shea T."/>
            <person name="Shenoy N."/>
            <person name="Sisk P."/>
            <person name="Stolte C."/>
            <person name="Sykes S."/>
            <person name="Thomson T."/>
            <person name="Walk T."/>
            <person name="White J."/>
            <person name="Yandava C."/>
            <person name="Izard J."/>
            <person name="Baranova O.V."/>
            <person name="Blanton J.M."/>
            <person name="Tanner A.C."/>
            <person name="Dewhirst F.E."/>
            <person name="Haas B."/>
            <person name="Nusbaum C."/>
            <person name="Birren B."/>
        </authorList>
    </citation>
    <scope>NUCLEOTIDE SEQUENCE [LARGE SCALE GENOMIC DNA]</scope>
    <source>
        <strain evidence="1">1-1 BBBD Race 1</strain>
    </source>
</reference>